<proteinExistence type="predicted"/>
<comment type="caution">
    <text evidence="1">The sequence shown here is derived from an EMBL/GenBank/DDBJ whole genome shotgun (WGS) entry which is preliminary data.</text>
</comment>
<dbReference type="Proteomes" id="UP001497680">
    <property type="component" value="Unassembled WGS sequence"/>
</dbReference>
<organism evidence="1 2">
    <name type="scientific">Hypoxylon rubiginosum</name>
    <dbReference type="NCBI Taxonomy" id="110542"/>
    <lineage>
        <taxon>Eukaryota</taxon>
        <taxon>Fungi</taxon>
        <taxon>Dikarya</taxon>
        <taxon>Ascomycota</taxon>
        <taxon>Pezizomycotina</taxon>
        <taxon>Sordariomycetes</taxon>
        <taxon>Xylariomycetidae</taxon>
        <taxon>Xylariales</taxon>
        <taxon>Hypoxylaceae</taxon>
        <taxon>Hypoxylon</taxon>
    </lineage>
</organism>
<keyword evidence="2" id="KW-1185">Reference proteome</keyword>
<evidence type="ECO:0000313" key="2">
    <source>
        <dbReference type="Proteomes" id="UP001497680"/>
    </source>
</evidence>
<dbReference type="EMBL" id="MU394354">
    <property type="protein sequence ID" value="KAI6083320.1"/>
    <property type="molecule type" value="Genomic_DNA"/>
</dbReference>
<protein>
    <submittedName>
        <fullName evidence="1">Uncharacterized protein</fullName>
    </submittedName>
</protein>
<reference evidence="1 2" key="1">
    <citation type="journal article" date="2022" name="New Phytol.">
        <title>Ecological generalism drives hyperdiversity of secondary metabolite gene clusters in xylarialean endophytes.</title>
        <authorList>
            <person name="Franco M.E.E."/>
            <person name="Wisecaver J.H."/>
            <person name="Arnold A.E."/>
            <person name="Ju Y.M."/>
            <person name="Slot J.C."/>
            <person name="Ahrendt S."/>
            <person name="Moore L.P."/>
            <person name="Eastman K.E."/>
            <person name="Scott K."/>
            <person name="Konkel Z."/>
            <person name="Mondo S.J."/>
            <person name="Kuo A."/>
            <person name="Hayes R.D."/>
            <person name="Haridas S."/>
            <person name="Andreopoulos B."/>
            <person name="Riley R."/>
            <person name="LaButti K."/>
            <person name="Pangilinan J."/>
            <person name="Lipzen A."/>
            <person name="Amirebrahimi M."/>
            <person name="Yan J."/>
            <person name="Adam C."/>
            <person name="Keymanesh K."/>
            <person name="Ng V."/>
            <person name="Louie K."/>
            <person name="Northen T."/>
            <person name="Drula E."/>
            <person name="Henrissat B."/>
            <person name="Hsieh H.M."/>
            <person name="Youens-Clark K."/>
            <person name="Lutzoni F."/>
            <person name="Miadlikowska J."/>
            <person name="Eastwood D.C."/>
            <person name="Hamelin R.C."/>
            <person name="Grigoriev I.V."/>
            <person name="U'Ren J.M."/>
        </authorList>
    </citation>
    <scope>NUCLEOTIDE SEQUENCE [LARGE SCALE GENOMIC DNA]</scope>
    <source>
        <strain evidence="1 2">ER1909</strain>
    </source>
</reference>
<gene>
    <name evidence="1" type="ORF">F4821DRAFT_263055</name>
</gene>
<name>A0ACC0CT73_9PEZI</name>
<sequence length="184" mass="19855">MALKTKPFFCTMAGEPTRRAPRASRASRTLQARRSQRLAAATTTAAATTAAATTAAAGAAGAANNAAPAAPANAVNHRTAQGYVQGDFFICTENNCGARIRNRPQDIASHRATKHNTDSTYRKKASQNPRTCQPCGKSFHSFHSYESHVRSKTHGHRGTTNHIWAWWLNTSPGDEIPFPLPNSN</sequence>
<evidence type="ECO:0000313" key="1">
    <source>
        <dbReference type="EMBL" id="KAI6083320.1"/>
    </source>
</evidence>
<accession>A0ACC0CT73</accession>